<comment type="catalytic activity">
    <reaction evidence="8">
        <text>L-seryl-[protein] + ATP = O-phospho-L-seryl-[protein] + ADP + H(+)</text>
        <dbReference type="Rhea" id="RHEA:17989"/>
        <dbReference type="Rhea" id="RHEA-COMP:9863"/>
        <dbReference type="Rhea" id="RHEA-COMP:11604"/>
        <dbReference type="ChEBI" id="CHEBI:15378"/>
        <dbReference type="ChEBI" id="CHEBI:29999"/>
        <dbReference type="ChEBI" id="CHEBI:30616"/>
        <dbReference type="ChEBI" id="CHEBI:83421"/>
        <dbReference type="ChEBI" id="CHEBI:456216"/>
        <dbReference type="EC" id="2.7.11.1"/>
    </reaction>
</comment>
<dbReference type="Proteomes" id="UP001622612">
    <property type="component" value="Chromosome"/>
</dbReference>
<evidence type="ECO:0000256" key="3">
    <source>
        <dbReference type="ARBA" id="ARBA00022679"/>
    </source>
</evidence>
<comment type="catalytic activity">
    <reaction evidence="7">
        <text>L-threonyl-[protein] + ATP = O-phospho-L-threonyl-[protein] + ADP + H(+)</text>
        <dbReference type="Rhea" id="RHEA:46608"/>
        <dbReference type="Rhea" id="RHEA-COMP:11060"/>
        <dbReference type="Rhea" id="RHEA-COMP:11605"/>
        <dbReference type="ChEBI" id="CHEBI:15378"/>
        <dbReference type="ChEBI" id="CHEBI:30013"/>
        <dbReference type="ChEBI" id="CHEBI:30616"/>
        <dbReference type="ChEBI" id="CHEBI:61977"/>
        <dbReference type="ChEBI" id="CHEBI:456216"/>
        <dbReference type="EC" id="2.7.11.1"/>
    </reaction>
</comment>
<feature type="domain" description="Protein kinase" evidence="11">
    <location>
        <begin position="15"/>
        <end position="277"/>
    </location>
</feature>
<dbReference type="PROSITE" id="PS50011">
    <property type="entry name" value="PROTEIN_KINASE_DOM"/>
    <property type="match status" value="1"/>
</dbReference>
<feature type="transmembrane region" description="Helical" evidence="10">
    <location>
        <begin position="308"/>
        <end position="331"/>
    </location>
</feature>
<dbReference type="SUPFAM" id="SSF56112">
    <property type="entry name" value="Protein kinase-like (PK-like)"/>
    <property type="match status" value="1"/>
</dbReference>
<dbReference type="InterPro" id="IPR011009">
    <property type="entry name" value="Kinase-like_dom_sf"/>
</dbReference>
<dbReference type="InterPro" id="IPR017441">
    <property type="entry name" value="Protein_kinase_ATP_BS"/>
</dbReference>
<evidence type="ECO:0000256" key="6">
    <source>
        <dbReference type="ARBA" id="ARBA00022840"/>
    </source>
</evidence>
<keyword evidence="10" id="KW-1133">Transmembrane helix</keyword>
<evidence type="ECO:0000256" key="10">
    <source>
        <dbReference type="SAM" id="Phobius"/>
    </source>
</evidence>
<keyword evidence="13" id="KW-1185">Reference proteome</keyword>
<evidence type="ECO:0000256" key="5">
    <source>
        <dbReference type="ARBA" id="ARBA00022777"/>
    </source>
</evidence>
<dbReference type="PROSITE" id="PS00107">
    <property type="entry name" value="PROTEIN_KINASE_ATP"/>
    <property type="match status" value="1"/>
</dbReference>
<evidence type="ECO:0000256" key="4">
    <source>
        <dbReference type="ARBA" id="ARBA00022741"/>
    </source>
</evidence>
<evidence type="ECO:0000313" key="13">
    <source>
        <dbReference type="Proteomes" id="UP001622612"/>
    </source>
</evidence>
<dbReference type="PANTHER" id="PTHR24356">
    <property type="entry name" value="SERINE/THREONINE-PROTEIN KINASE"/>
    <property type="match status" value="1"/>
</dbReference>
<keyword evidence="10" id="KW-0472">Membrane</keyword>
<keyword evidence="10" id="KW-0812">Transmembrane</keyword>
<organism evidence="12 13">
    <name type="scientific">Metamycoplasma faucium</name>
    <dbReference type="NCBI Taxonomy" id="56142"/>
    <lineage>
        <taxon>Bacteria</taxon>
        <taxon>Bacillati</taxon>
        <taxon>Mycoplasmatota</taxon>
        <taxon>Mycoplasmoidales</taxon>
        <taxon>Metamycoplasmataceae</taxon>
        <taxon>Metamycoplasma</taxon>
    </lineage>
</organism>
<keyword evidence="6 9" id="KW-0067">ATP-binding</keyword>
<dbReference type="CDD" id="cd14014">
    <property type="entry name" value="STKc_PknB_like"/>
    <property type="match status" value="1"/>
</dbReference>
<evidence type="ECO:0000259" key="11">
    <source>
        <dbReference type="PROSITE" id="PS50011"/>
    </source>
</evidence>
<dbReference type="RefSeq" id="WP_405311727.1">
    <property type="nucleotide sequence ID" value="NZ_CP088155.1"/>
</dbReference>
<name>A0ABZ2TLL6_9BACT</name>
<protein>
    <recommendedName>
        <fullName evidence="1">non-specific serine/threonine protein kinase</fullName>
        <ecNumber evidence="1">2.7.11.1</ecNumber>
    </recommendedName>
</protein>
<keyword evidence="2 12" id="KW-0723">Serine/threonine-protein kinase</keyword>
<keyword evidence="5 12" id="KW-0418">Kinase</keyword>
<evidence type="ECO:0000256" key="8">
    <source>
        <dbReference type="ARBA" id="ARBA00048679"/>
    </source>
</evidence>
<sequence>MSIDVTKLKNLNKNFEEFKLIGEGGFGSVFSAVYKKTGKRYAVKVLECNDITRKIANQMRFANEIKLIKQVSSPYVVRLFGSYISDKESYMAMELVEGPSLKEQLKKKKKFIVDEAISIAKEICQGLADIHKQKIVHRDLKPNNILFDKKNTVKLIDFGISLNEESKRVTQDNKLVGSVQYVAPELVMKSHNPSVQSDIYSLGIIMYEMLSGHVPFNAGDHQSIALQHVHNQLPPLEGVNDTIPQAVENIIIKCTAKNVEDRYVDCQELANDLKTCLQQKRITETRLVIDPKKKNKKSFMDKVNSKKFTISLIVVFSVLILLAIILMILALRGII</sequence>
<evidence type="ECO:0000256" key="9">
    <source>
        <dbReference type="PROSITE-ProRule" id="PRU10141"/>
    </source>
</evidence>
<dbReference type="Gene3D" id="1.10.510.10">
    <property type="entry name" value="Transferase(Phosphotransferase) domain 1"/>
    <property type="match status" value="1"/>
</dbReference>
<dbReference type="EMBL" id="CP088155">
    <property type="protein sequence ID" value="WYM97335.1"/>
    <property type="molecule type" value="Genomic_DNA"/>
</dbReference>
<keyword evidence="4 9" id="KW-0547">Nucleotide-binding</keyword>
<feature type="binding site" evidence="9">
    <location>
        <position position="44"/>
    </location>
    <ligand>
        <name>ATP</name>
        <dbReference type="ChEBI" id="CHEBI:30616"/>
    </ligand>
</feature>
<dbReference type="InterPro" id="IPR000719">
    <property type="entry name" value="Prot_kinase_dom"/>
</dbReference>
<dbReference type="Pfam" id="PF00069">
    <property type="entry name" value="Pkinase"/>
    <property type="match status" value="1"/>
</dbReference>
<dbReference type="InterPro" id="IPR050236">
    <property type="entry name" value="Ser_Thr_kinase_AGC"/>
</dbReference>
<proteinExistence type="predicted"/>
<accession>A0ABZ2TLL6</accession>
<evidence type="ECO:0000256" key="1">
    <source>
        <dbReference type="ARBA" id="ARBA00012513"/>
    </source>
</evidence>
<reference evidence="12" key="1">
    <citation type="submission" date="2021-11" db="EMBL/GenBank/DDBJ databases">
        <title>The first genome sequence of unculturable Mycoplasma faucium obtained by de novo assembly of metagenomic reads.</title>
        <authorList>
            <person name="Sabat A.J."/>
            <person name="Bathoorn E."/>
            <person name="Akkerboom V."/>
            <person name="Friedrich A.W."/>
        </authorList>
    </citation>
    <scope>NUCLEOTIDE SEQUENCE [LARGE SCALE GENOMIC DNA]</scope>
    <source>
        <strain evidence="12">UMCG-MFM1</strain>
    </source>
</reference>
<dbReference type="PROSITE" id="PS00108">
    <property type="entry name" value="PROTEIN_KINASE_ST"/>
    <property type="match status" value="1"/>
</dbReference>
<keyword evidence="3" id="KW-0808">Transferase</keyword>
<dbReference type="SMART" id="SM00220">
    <property type="entry name" value="S_TKc"/>
    <property type="match status" value="1"/>
</dbReference>
<gene>
    <name evidence="12" type="ORF">LQ356_00355</name>
</gene>
<dbReference type="InterPro" id="IPR008271">
    <property type="entry name" value="Ser/Thr_kinase_AS"/>
</dbReference>
<dbReference type="PANTHER" id="PTHR24356:SF1">
    <property type="entry name" value="SERINE_THREONINE-PROTEIN KINASE GREATWALL"/>
    <property type="match status" value="1"/>
</dbReference>
<evidence type="ECO:0000313" key="12">
    <source>
        <dbReference type="EMBL" id="WYM97335.1"/>
    </source>
</evidence>
<dbReference type="EC" id="2.7.11.1" evidence="1"/>
<dbReference type="GO" id="GO:0004674">
    <property type="term" value="F:protein serine/threonine kinase activity"/>
    <property type="evidence" value="ECO:0007669"/>
    <property type="project" value="UniProtKB-KW"/>
</dbReference>
<evidence type="ECO:0000256" key="7">
    <source>
        <dbReference type="ARBA" id="ARBA00047899"/>
    </source>
</evidence>
<evidence type="ECO:0000256" key="2">
    <source>
        <dbReference type="ARBA" id="ARBA00022527"/>
    </source>
</evidence>